<proteinExistence type="predicted"/>
<keyword evidence="3" id="KW-1185">Reference proteome</keyword>
<gene>
    <name evidence="2" type="ORF">FO442_12665</name>
</gene>
<feature type="domain" description="DinB-like" evidence="1">
    <location>
        <begin position="37"/>
        <end position="173"/>
    </location>
</feature>
<evidence type="ECO:0000313" key="2">
    <source>
        <dbReference type="EMBL" id="TSJ41937.1"/>
    </source>
</evidence>
<dbReference type="Pfam" id="PF12867">
    <property type="entry name" value="DinB_2"/>
    <property type="match status" value="1"/>
</dbReference>
<reference evidence="2 3" key="1">
    <citation type="submission" date="2019-07" db="EMBL/GenBank/DDBJ databases">
        <authorList>
            <person name="Huq M.A."/>
        </authorList>
    </citation>
    <scope>NUCLEOTIDE SEQUENCE [LARGE SCALE GENOMIC DNA]</scope>
    <source>
        <strain evidence="2 3">MAH-3</strain>
    </source>
</reference>
<dbReference type="AlphaFoldDB" id="A0A556MPQ5"/>
<dbReference type="Gene3D" id="1.20.120.450">
    <property type="entry name" value="dinb family like domain"/>
    <property type="match status" value="1"/>
</dbReference>
<protein>
    <submittedName>
        <fullName evidence="2">DinB family protein</fullName>
    </submittedName>
</protein>
<organism evidence="2 3">
    <name type="scientific">Fluviicola chungangensis</name>
    <dbReference type="NCBI Taxonomy" id="2597671"/>
    <lineage>
        <taxon>Bacteria</taxon>
        <taxon>Pseudomonadati</taxon>
        <taxon>Bacteroidota</taxon>
        <taxon>Flavobacteriia</taxon>
        <taxon>Flavobacteriales</taxon>
        <taxon>Crocinitomicaceae</taxon>
        <taxon>Fluviicola</taxon>
    </lineage>
</organism>
<sequence length="185" mass="21373">MMSEQDPFTGRPNPEFSPAYAKYYFDRTIGQDHLIHALEKDLNETAAFIAGLPPSKADFQYADEKWTLKGVILHFIETERIFQYRALRFSRKDKTPLDGFDEGWYAQHNNTDQRSLEDLRSEFIDVRKASISLFKGMTTAMLDSIGTANHSPNTPRNLGWIMVGHVIHHCNIIKERYLVDTDEAF</sequence>
<name>A0A556MPQ5_9FLAO</name>
<dbReference type="SUPFAM" id="SSF109854">
    <property type="entry name" value="DinB/YfiT-like putative metalloenzymes"/>
    <property type="match status" value="1"/>
</dbReference>
<accession>A0A556MPQ5</accession>
<dbReference type="Proteomes" id="UP000316008">
    <property type="component" value="Unassembled WGS sequence"/>
</dbReference>
<dbReference type="EMBL" id="VLPL01000006">
    <property type="protein sequence ID" value="TSJ41937.1"/>
    <property type="molecule type" value="Genomic_DNA"/>
</dbReference>
<comment type="caution">
    <text evidence="2">The sequence shown here is derived from an EMBL/GenBank/DDBJ whole genome shotgun (WGS) entry which is preliminary data.</text>
</comment>
<dbReference type="InterPro" id="IPR024775">
    <property type="entry name" value="DinB-like"/>
</dbReference>
<dbReference type="InterPro" id="IPR034660">
    <property type="entry name" value="DinB/YfiT-like"/>
</dbReference>
<dbReference type="OrthoDB" id="9793216at2"/>
<evidence type="ECO:0000313" key="3">
    <source>
        <dbReference type="Proteomes" id="UP000316008"/>
    </source>
</evidence>
<evidence type="ECO:0000259" key="1">
    <source>
        <dbReference type="Pfam" id="PF12867"/>
    </source>
</evidence>